<dbReference type="CDD" id="cd01948">
    <property type="entry name" value="EAL"/>
    <property type="match status" value="1"/>
</dbReference>
<protein>
    <submittedName>
        <fullName evidence="3">Diguanylate cyclase/phosphodiesterase (GGDEF &amp; EAL domains) with PAS/PAC sensor(S)</fullName>
    </submittedName>
</protein>
<dbReference type="AlphaFoldDB" id="A0A3B1APL6"/>
<dbReference type="InterPro" id="IPR035919">
    <property type="entry name" value="EAL_sf"/>
</dbReference>
<dbReference type="EMBL" id="UOFS01000050">
    <property type="protein sequence ID" value="VAX01804.1"/>
    <property type="molecule type" value="Genomic_DNA"/>
</dbReference>
<dbReference type="Gene3D" id="3.20.20.450">
    <property type="entry name" value="EAL domain"/>
    <property type="match status" value="1"/>
</dbReference>
<evidence type="ECO:0000259" key="2">
    <source>
        <dbReference type="PROSITE" id="PS50887"/>
    </source>
</evidence>
<evidence type="ECO:0000259" key="1">
    <source>
        <dbReference type="PROSITE" id="PS50883"/>
    </source>
</evidence>
<dbReference type="GO" id="GO:0071111">
    <property type="term" value="F:cyclic-guanylate-specific phosphodiesterase activity"/>
    <property type="evidence" value="ECO:0007669"/>
    <property type="project" value="InterPro"/>
</dbReference>
<proteinExistence type="predicted"/>
<dbReference type="InterPro" id="IPR029787">
    <property type="entry name" value="Nucleotide_cyclase"/>
</dbReference>
<dbReference type="SMART" id="SM00052">
    <property type="entry name" value="EAL"/>
    <property type="match status" value="1"/>
</dbReference>
<dbReference type="SUPFAM" id="SSF141868">
    <property type="entry name" value="EAL domain-like"/>
    <property type="match status" value="1"/>
</dbReference>
<dbReference type="PANTHER" id="PTHR33121:SF70">
    <property type="entry name" value="SIGNALING PROTEIN YKOW"/>
    <property type="match status" value="1"/>
</dbReference>
<dbReference type="PROSITE" id="PS50887">
    <property type="entry name" value="GGDEF"/>
    <property type="match status" value="1"/>
</dbReference>
<dbReference type="InterPro" id="IPR001633">
    <property type="entry name" value="EAL_dom"/>
</dbReference>
<dbReference type="Gene3D" id="3.30.70.270">
    <property type="match status" value="1"/>
</dbReference>
<accession>A0A3B1APL6</accession>
<dbReference type="InterPro" id="IPR043128">
    <property type="entry name" value="Rev_trsase/Diguanyl_cyclase"/>
</dbReference>
<dbReference type="PROSITE" id="PS50883">
    <property type="entry name" value="EAL"/>
    <property type="match status" value="1"/>
</dbReference>
<dbReference type="Pfam" id="PF00990">
    <property type="entry name" value="GGDEF"/>
    <property type="match status" value="1"/>
</dbReference>
<feature type="domain" description="GGDEF" evidence="2">
    <location>
        <begin position="147"/>
        <end position="278"/>
    </location>
</feature>
<gene>
    <name evidence="3" type="ORF">MNBD_GAMMA22-153</name>
</gene>
<reference evidence="3" key="1">
    <citation type="submission" date="2018-06" db="EMBL/GenBank/DDBJ databases">
        <authorList>
            <person name="Zhirakovskaya E."/>
        </authorList>
    </citation>
    <scope>NUCLEOTIDE SEQUENCE</scope>
</reference>
<dbReference type="CDD" id="cd01949">
    <property type="entry name" value="GGDEF"/>
    <property type="match status" value="1"/>
</dbReference>
<name>A0A3B1APL6_9ZZZZ</name>
<feature type="domain" description="EAL" evidence="1">
    <location>
        <begin position="287"/>
        <end position="540"/>
    </location>
</feature>
<dbReference type="InterPro" id="IPR050706">
    <property type="entry name" value="Cyclic-di-GMP_PDE-like"/>
</dbReference>
<dbReference type="Pfam" id="PF00563">
    <property type="entry name" value="EAL"/>
    <property type="match status" value="1"/>
</dbReference>
<dbReference type="SMART" id="SM00267">
    <property type="entry name" value="GGDEF"/>
    <property type="match status" value="1"/>
</dbReference>
<dbReference type="InterPro" id="IPR000160">
    <property type="entry name" value="GGDEF_dom"/>
</dbReference>
<dbReference type="SUPFAM" id="SSF55073">
    <property type="entry name" value="Nucleotide cyclase"/>
    <property type="match status" value="1"/>
</dbReference>
<sequence>MNDIRDINQIELLSGLPEMNPDCVLIVNLDCRILYSNPGTNCYLTNIFPEINNAQVKSILPTDINIILLDMENNEIINKNFDYKISDTFLKCKIVKSAEKNLYHIYINSITQAKNISNYDPVTQLPNVIYLNEIVSDEIYRCKILGSNLSLVILNIINYKNLSYALGYQFGERLLQSISEKLKSVFNKGEIIAKYSDNNYAIVLPQVSLRAASVKAGTIIELFDSPFIISDLRIEIDVCIGIADFPKHGADAHSILQCADVAMNKAHKTNSLIESYDKHFFEETTKKIKLATELHRALATDELSVVYQPKVDIKSNLVIGVEALMRWMHPQEGYISPDVFIEVAEQSRLIKEITIWVLNRSLKDYSQLDKVSPNIKLSVNITVRDLTSESFPEIVAGLLAAWKVPASVLILEITENALISDTEQVLSVMSRLSNIGVHLSIDDFGTGYSSLNYLRQLNVNELKIDKSFVMDMLEDENDQIIVRAVTSLAHDLNLIVTAEGVESEEILLELKKYQCDIAQGYHLSKPLGLSYVIEWIRNYR</sequence>
<evidence type="ECO:0000313" key="3">
    <source>
        <dbReference type="EMBL" id="VAX01804.1"/>
    </source>
</evidence>
<dbReference type="NCBIfam" id="TIGR00254">
    <property type="entry name" value="GGDEF"/>
    <property type="match status" value="1"/>
</dbReference>
<dbReference type="PANTHER" id="PTHR33121">
    <property type="entry name" value="CYCLIC DI-GMP PHOSPHODIESTERASE PDEF"/>
    <property type="match status" value="1"/>
</dbReference>
<organism evidence="3">
    <name type="scientific">hydrothermal vent metagenome</name>
    <dbReference type="NCBI Taxonomy" id="652676"/>
    <lineage>
        <taxon>unclassified sequences</taxon>
        <taxon>metagenomes</taxon>
        <taxon>ecological metagenomes</taxon>
    </lineage>
</organism>